<dbReference type="SUPFAM" id="SSF56496">
    <property type="entry name" value="Fibrinogen C-terminal domain-like"/>
    <property type="match status" value="1"/>
</dbReference>
<dbReference type="Proteomes" id="UP000515163">
    <property type="component" value="Unplaced"/>
</dbReference>
<feature type="domain" description="Apple" evidence="3">
    <location>
        <begin position="22"/>
        <end position="96"/>
    </location>
</feature>
<dbReference type="SMART" id="SM00186">
    <property type="entry name" value="FBG"/>
    <property type="match status" value="1"/>
</dbReference>
<feature type="signal peptide" evidence="2">
    <location>
        <begin position="1"/>
        <end position="20"/>
    </location>
</feature>
<dbReference type="AlphaFoldDB" id="A0A6P8I5A4"/>
<dbReference type="RefSeq" id="XP_031563108.1">
    <property type="nucleotide sequence ID" value="XM_031707248.1"/>
</dbReference>
<dbReference type="FunFam" id="3.90.215.10:FF:000001">
    <property type="entry name" value="Tenascin isoform 1"/>
    <property type="match status" value="1"/>
</dbReference>
<dbReference type="Gene3D" id="3.90.215.10">
    <property type="entry name" value="Gamma Fibrinogen, chain A, domain 1"/>
    <property type="match status" value="1"/>
</dbReference>
<evidence type="ECO:0000259" key="3">
    <source>
        <dbReference type="PROSITE" id="PS50948"/>
    </source>
</evidence>
<dbReference type="KEGG" id="aten:116298709"/>
<evidence type="ECO:0000259" key="4">
    <source>
        <dbReference type="PROSITE" id="PS51406"/>
    </source>
</evidence>
<evidence type="ECO:0000313" key="5">
    <source>
        <dbReference type="Proteomes" id="UP000515163"/>
    </source>
</evidence>
<dbReference type="Pfam" id="PF00024">
    <property type="entry name" value="PAN_1"/>
    <property type="match status" value="1"/>
</dbReference>
<dbReference type="PANTHER" id="PTHR19143">
    <property type="entry name" value="FIBRINOGEN/TENASCIN/ANGIOPOEITIN"/>
    <property type="match status" value="1"/>
</dbReference>
<dbReference type="InterPro" id="IPR003609">
    <property type="entry name" value="Pan_app"/>
</dbReference>
<keyword evidence="2" id="KW-0732">Signal</keyword>
<dbReference type="InterPro" id="IPR036056">
    <property type="entry name" value="Fibrinogen-like_C"/>
</dbReference>
<feature type="domain" description="Fibrinogen C-terminal" evidence="4">
    <location>
        <begin position="94"/>
        <end position="309"/>
    </location>
</feature>
<evidence type="ECO:0000313" key="6">
    <source>
        <dbReference type="RefSeq" id="XP_031563108.1"/>
    </source>
</evidence>
<dbReference type="NCBIfam" id="NF040941">
    <property type="entry name" value="GGGWT_bact"/>
    <property type="match status" value="1"/>
</dbReference>
<evidence type="ECO:0000256" key="2">
    <source>
        <dbReference type="SAM" id="SignalP"/>
    </source>
</evidence>
<proteinExistence type="predicted"/>
<dbReference type="InterPro" id="IPR020837">
    <property type="entry name" value="Fibrinogen_CS"/>
</dbReference>
<keyword evidence="5" id="KW-1185">Reference proteome</keyword>
<feature type="chain" id="PRO_5027833789" evidence="2">
    <location>
        <begin position="21"/>
        <end position="309"/>
    </location>
</feature>
<dbReference type="PROSITE" id="PS51406">
    <property type="entry name" value="FIBRINOGEN_C_2"/>
    <property type="match status" value="1"/>
</dbReference>
<dbReference type="PROSITE" id="PS50948">
    <property type="entry name" value="PAN"/>
    <property type="match status" value="1"/>
</dbReference>
<reference evidence="6" key="1">
    <citation type="submission" date="2025-08" db="UniProtKB">
        <authorList>
            <consortium name="RefSeq"/>
        </authorList>
    </citation>
    <scope>IDENTIFICATION</scope>
    <source>
        <tissue evidence="6">Tentacle</tissue>
    </source>
</reference>
<sequence length="309" mass="35514">MMCLPSVLTVFSLLIIGVHANCKSSISMLKLQGFTVRSFQSPSIHECFQSCKKNTDCLSINYYTIGSLCEHNNRTISQEPKNAVQDERATYFDDQVDIPYRDCLEIYESGEKRSGIYPIKPDSQRPFQVYCDMTTDGGGWTVFQRRQDGSVDFYRDWQQYKKGFGDLKGEFWLGNDYIYRLTARTPWSLRVDLQDWGGVHKHAKYGSFSISAESDKYRLKVSSYSGTAGDSFAQRHNNLYFSTKDRDNDPTGSGNCAVTSHGAWWYDTCYSSNLNGYYFQSPKNNYTAMAWDSFHSEISLKSSEMKIRR</sequence>
<name>A0A6P8I5A4_ACTTE</name>
<protein>
    <submittedName>
        <fullName evidence="6">Ryncolin-2-like</fullName>
    </submittedName>
</protein>
<dbReference type="PROSITE" id="PS00514">
    <property type="entry name" value="FIBRINOGEN_C_1"/>
    <property type="match status" value="1"/>
</dbReference>
<gene>
    <name evidence="6" type="primary">LOC116298709</name>
</gene>
<dbReference type="Pfam" id="PF00147">
    <property type="entry name" value="Fibrinogen_C"/>
    <property type="match status" value="1"/>
</dbReference>
<dbReference type="OrthoDB" id="7871457at2759"/>
<organism evidence="5 6">
    <name type="scientific">Actinia tenebrosa</name>
    <name type="common">Australian red waratah sea anemone</name>
    <dbReference type="NCBI Taxonomy" id="6105"/>
    <lineage>
        <taxon>Eukaryota</taxon>
        <taxon>Metazoa</taxon>
        <taxon>Cnidaria</taxon>
        <taxon>Anthozoa</taxon>
        <taxon>Hexacorallia</taxon>
        <taxon>Actiniaria</taxon>
        <taxon>Actiniidae</taxon>
        <taxon>Actinia</taxon>
    </lineage>
</organism>
<dbReference type="GeneID" id="116298709"/>
<dbReference type="CDD" id="cd00087">
    <property type="entry name" value="FReD"/>
    <property type="match status" value="1"/>
</dbReference>
<dbReference type="Gene3D" id="3.50.4.10">
    <property type="entry name" value="Hepatocyte Growth Factor"/>
    <property type="match status" value="1"/>
</dbReference>
<dbReference type="InterPro" id="IPR014716">
    <property type="entry name" value="Fibrinogen_a/b/g_C_1"/>
</dbReference>
<dbReference type="SUPFAM" id="SSF57414">
    <property type="entry name" value="Hairpin loop containing domain-like"/>
    <property type="match status" value="1"/>
</dbReference>
<keyword evidence="1" id="KW-1015">Disulfide bond</keyword>
<dbReference type="InterPro" id="IPR050373">
    <property type="entry name" value="Fibrinogen_C-term_domain"/>
</dbReference>
<evidence type="ECO:0000256" key="1">
    <source>
        <dbReference type="ARBA" id="ARBA00023157"/>
    </source>
</evidence>
<dbReference type="InParanoid" id="A0A6P8I5A4"/>
<accession>A0A6P8I5A4</accession>
<dbReference type="InterPro" id="IPR002181">
    <property type="entry name" value="Fibrinogen_a/b/g_C_dom"/>
</dbReference>
<dbReference type="GO" id="GO:0005615">
    <property type="term" value="C:extracellular space"/>
    <property type="evidence" value="ECO:0007669"/>
    <property type="project" value="TreeGrafter"/>
</dbReference>